<gene>
    <name evidence="2" type="ORF">HNY73_020705</name>
</gene>
<accession>A0A8T0E8K4</accession>
<sequence>MEAWEAFEKWENEVWFSLYKYCNGNEVFLNVIIPLIILLSVYWSVGALFTLVDFTGKPHFIIKYKIPDPTITKYPVHGDAWIVSFLVLPFPLHTDTRIPSLSSPQIQRKFRYYWHIRLASWH</sequence>
<reference evidence="2" key="2">
    <citation type="submission" date="2020-06" db="EMBL/GenBank/DDBJ databases">
        <authorList>
            <person name="Sheffer M."/>
        </authorList>
    </citation>
    <scope>NUCLEOTIDE SEQUENCE</scope>
</reference>
<evidence type="ECO:0000256" key="1">
    <source>
        <dbReference type="SAM" id="Phobius"/>
    </source>
</evidence>
<keyword evidence="3" id="KW-1185">Reference proteome</keyword>
<comment type="caution">
    <text evidence="2">The sequence shown here is derived from an EMBL/GenBank/DDBJ whole genome shotgun (WGS) entry which is preliminary data.</text>
</comment>
<keyword evidence="1" id="KW-0472">Membrane</keyword>
<keyword evidence="1" id="KW-1133">Transmembrane helix</keyword>
<reference evidence="2" key="1">
    <citation type="journal article" date="2020" name="bioRxiv">
        <title>Chromosome-level reference genome of the European wasp spider Argiope bruennichi: a resource for studies on range expansion and evolutionary adaptation.</title>
        <authorList>
            <person name="Sheffer M.M."/>
            <person name="Hoppe A."/>
            <person name="Krehenwinkel H."/>
            <person name="Uhl G."/>
            <person name="Kuss A.W."/>
            <person name="Jensen L."/>
            <person name="Jensen C."/>
            <person name="Gillespie R.G."/>
            <person name="Hoff K.J."/>
            <person name="Prost S."/>
        </authorList>
    </citation>
    <scope>NUCLEOTIDE SEQUENCE</scope>
</reference>
<keyword evidence="1" id="KW-0812">Transmembrane</keyword>
<feature type="transmembrane region" description="Helical" evidence="1">
    <location>
        <begin position="27"/>
        <end position="52"/>
    </location>
</feature>
<dbReference type="EMBL" id="JABXBU010002230">
    <property type="protein sequence ID" value="KAF8767814.1"/>
    <property type="molecule type" value="Genomic_DNA"/>
</dbReference>
<proteinExistence type="predicted"/>
<dbReference type="AlphaFoldDB" id="A0A8T0E8K4"/>
<dbReference type="Proteomes" id="UP000807504">
    <property type="component" value="Unassembled WGS sequence"/>
</dbReference>
<evidence type="ECO:0000313" key="2">
    <source>
        <dbReference type="EMBL" id="KAF8767814.1"/>
    </source>
</evidence>
<evidence type="ECO:0000313" key="3">
    <source>
        <dbReference type="Proteomes" id="UP000807504"/>
    </source>
</evidence>
<protein>
    <submittedName>
        <fullName evidence="2">Uncharacterized protein</fullName>
    </submittedName>
</protein>
<organism evidence="2 3">
    <name type="scientific">Argiope bruennichi</name>
    <name type="common">Wasp spider</name>
    <name type="synonym">Aranea bruennichi</name>
    <dbReference type="NCBI Taxonomy" id="94029"/>
    <lineage>
        <taxon>Eukaryota</taxon>
        <taxon>Metazoa</taxon>
        <taxon>Ecdysozoa</taxon>
        <taxon>Arthropoda</taxon>
        <taxon>Chelicerata</taxon>
        <taxon>Arachnida</taxon>
        <taxon>Araneae</taxon>
        <taxon>Araneomorphae</taxon>
        <taxon>Entelegynae</taxon>
        <taxon>Araneoidea</taxon>
        <taxon>Araneidae</taxon>
        <taxon>Argiope</taxon>
    </lineage>
</organism>
<name>A0A8T0E8K4_ARGBR</name>